<reference evidence="8 9" key="1">
    <citation type="submission" date="2016-10" db="EMBL/GenBank/DDBJ databases">
        <authorList>
            <person name="de Groot N.N."/>
        </authorList>
    </citation>
    <scope>NUCLEOTIDE SEQUENCE [LARGE SCALE GENOMIC DNA]</scope>
    <source>
        <strain evidence="8 9">DSM 1736</strain>
    </source>
</reference>
<keyword evidence="2" id="KW-0813">Transport</keyword>
<dbReference type="NCBIfam" id="TIGR00784">
    <property type="entry name" value="citMHS"/>
    <property type="match status" value="1"/>
</dbReference>
<feature type="transmembrane region" description="Helical" evidence="6">
    <location>
        <begin position="293"/>
        <end position="313"/>
    </location>
</feature>
<dbReference type="OrthoDB" id="5329450at2"/>
<keyword evidence="3 6" id="KW-0812">Transmembrane</keyword>
<dbReference type="RefSeq" id="WP_092074212.1">
    <property type="nucleotide sequence ID" value="NZ_FNHB01000007.1"/>
</dbReference>
<feature type="transmembrane region" description="Helical" evidence="6">
    <location>
        <begin position="391"/>
        <end position="410"/>
    </location>
</feature>
<evidence type="ECO:0000313" key="8">
    <source>
        <dbReference type="EMBL" id="SDM81793.1"/>
    </source>
</evidence>
<dbReference type="AlphaFoldDB" id="A0A1G9WBZ7"/>
<feature type="transmembrane region" description="Helical" evidence="6">
    <location>
        <begin position="107"/>
        <end position="138"/>
    </location>
</feature>
<keyword evidence="5 6" id="KW-0472">Membrane</keyword>
<name>A0A1G9WBZ7_9FIRM</name>
<proteinExistence type="predicted"/>
<dbReference type="GO" id="GO:0016020">
    <property type="term" value="C:membrane"/>
    <property type="evidence" value="ECO:0007669"/>
    <property type="project" value="UniProtKB-SubCell"/>
</dbReference>
<gene>
    <name evidence="8" type="ORF">SAMN04488502_107180</name>
</gene>
<evidence type="ECO:0000256" key="6">
    <source>
        <dbReference type="SAM" id="Phobius"/>
    </source>
</evidence>
<keyword evidence="4 6" id="KW-1133">Transmembrane helix</keyword>
<accession>A0A1G9WBZ7</accession>
<evidence type="ECO:0000256" key="5">
    <source>
        <dbReference type="ARBA" id="ARBA00023136"/>
    </source>
</evidence>
<feature type="transmembrane region" description="Helical" evidence="6">
    <location>
        <begin position="240"/>
        <end position="256"/>
    </location>
</feature>
<evidence type="ECO:0000256" key="4">
    <source>
        <dbReference type="ARBA" id="ARBA00022989"/>
    </source>
</evidence>
<evidence type="ECO:0000256" key="1">
    <source>
        <dbReference type="ARBA" id="ARBA00004141"/>
    </source>
</evidence>
<dbReference type="GO" id="GO:0015137">
    <property type="term" value="F:citrate transmembrane transporter activity"/>
    <property type="evidence" value="ECO:0007669"/>
    <property type="project" value="InterPro"/>
</dbReference>
<evidence type="ECO:0000256" key="3">
    <source>
        <dbReference type="ARBA" id="ARBA00022692"/>
    </source>
</evidence>
<feature type="transmembrane region" description="Helical" evidence="6">
    <location>
        <begin position="262"/>
        <end position="281"/>
    </location>
</feature>
<evidence type="ECO:0000313" key="9">
    <source>
        <dbReference type="Proteomes" id="UP000214880"/>
    </source>
</evidence>
<organism evidence="8 9">
    <name type="scientific">Dendrosporobacter quercicolus</name>
    <dbReference type="NCBI Taxonomy" id="146817"/>
    <lineage>
        <taxon>Bacteria</taxon>
        <taxon>Bacillati</taxon>
        <taxon>Bacillota</taxon>
        <taxon>Negativicutes</taxon>
        <taxon>Selenomonadales</taxon>
        <taxon>Sporomusaceae</taxon>
        <taxon>Dendrosporobacter</taxon>
    </lineage>
</organism>
<feature type="transmembrane region" description="Helical" evidence="6">
    <location>
        <begin position="145"/>
        <end position="165"/>
    </location>
</feature>
<dbReference type="InterPro" id="IPR014738">
    <property type="entry name" value="Citrate_transporter"/>
</dbReference>
<dbReference type="InterPro" id="IPR004680">
    <property type="entry name" value="Cit_transptr-like_dom"/>
</dbReference>
<dbReference type="Pfam" id="PF03600">
    <property type="entry name" value="CitMHS"/>
    <property type="match status" value="1"/>
</dbReference>
<feature type="transmembrane region" description="Helical" evidence="6">
    <location>
        <begin position="333"/>
        <end position="352"/>
    </location>
</feature>
<feature type="transmembrane region" description="Helical" evidence="6">
    <location>
        <begin position="416"/>
        <end position="438"/>
    </location>
</feature>
<feature type="transmembrane region" description="Helical" evidence="6">
    <location>
        <begin position="31"/>
        <end position="48"/>
    </location>
</feature>
<dbReference type="Proteomes" id="UP000214880">
    <property type="component" value="Unassembled WGS sequence"/>
</dbReference>
<evidence type="ECO:0000256" key="2">
    <source>
        <dbReference type="ARBA" id="ARBA00022448"/>
    </source>
</evidence>
<feature type="transmembrane region" description="Helical" evidence="6">
    <location>
        <begin position="68"/>
        <end position="87"/>
    </location>
</feature>
<comment type="subcellular location">
    <subcellularLocation>
        <location evidence="1">Membrane</location>
        <topology evidence="1">Multi-pass membrane protein</topology>
    </subcellularLocation>
</comment>
<feature type="domain" description="Citrate transporter-like" evidence="7">
    <location>
        <begin position="16"/>
        <end position="386"/>
    </location>
</feature>
<keyword evidence="9" id="KW-1185">Reference proteome</keyword>
<evidence type="ECO:0000259" key="7">
    <source>
        <dbReference type="Pfam" id="PF03600"/>
    </source>
</evidence>
<dbReference type="EMBL" id="FNHB01000007">
    <property type="protein sequence ID" value="SDM81793.1"/>
    <property type="molecule type" value="Genomic_DNA"/>
</dbReference>
<dbReference type="STRING" id="146817.SAMN04488502_107180"/>
<protein>
    <submittedName>
        <fullName evidence="8">Citrate-Mg2+:H+ or citrate-Ca2+:H+ symporter, CitMHS family</fullName>
    </submittedName>
</protein>
<feature type="transmembrane region" description="Helical" evidence="6">
    <location>
        <begin position="185"/>
        <end position="204"/>
    </location>
</feature>
<sequence length="440" mass="47502">MEVLSILAFAMILTFMGLIMAKKMQPVTALILVPLVFAIIATYIFGYGDPWKISKWMIDGVKQISPTFTMLLFAIMYFGIMIDVGLFDPLVVRILKIVKGDPVKILVATVCTTAVVALDGDGSTTFMIIVTAFLPLYLKLGMSPVVLALFTLMTNNVLNIIPWGGPTARVMAALQLDASDVFNPLVPGMIASFIFLVILAYFVGVKERKRLGIMEMDEAHLKEVEAKITGEKKELKRPQLFWVNLVVTLCLLAALLSDKFPLGIIFAVGTSIALTINFRDVKEQGRRLAAHASEALNVVMVIIGAGCFMGILAGSKMDAALTQTLVEMIPESLGPHMALITAIISAPGTFFLSNDAFYYGIVPILAKTAAVYGITPAEIARASLMGQPIHFLSPLVGALWLLLGITNVSLADIQKYGLPVALGMMLIYIVVGGIFGAIPL</sequence>